<keyword evidence="4" id="KW-0732">Signal</keyword>
<keyword evidence="7" id="KW-1185">Reference proteome</keyword>
<comment type="similarity">
    <text evidence="2">Belongs to the class-A beta-lactamase family.</text>
</comment>
<dbReference type="InterPro" id="IPR045155">
    <property type="entry name" value="Beta-lactam_cat"/>
</dbReference>
<evidence type="ECO:0000256" key="1">
    <source>
        <dbReference type="ARBA" id="ARBA00001526"/>
    </source>
</evidence>
<comment type="caution">
    <text evidence="6">The sequence shown here is derived from an EMBL/GenBank/DDBJ whole genome shotgun (WGS) entry which is preliminary data.</text>
</comment>
<protein>
    <recommendedName>
        <fullName evidence="3">beta-lactamase</fullName>
        <ecNumber evidence="3">3.5.2.6</ecNumber>
    </recommendedName>
</protein>
<evidence type="ECO:0000256" key="3">
    <source>
        <dbReference type="ARBA" id="ARBA00012865"/>
    </source>
</evidence>
<dbReference type="SUPFAM" id="SSF56601">
    <property type="entry name" value="beta-lactamase/transpeptidase-like"/>
    <property type="match status" value="1"/>
</dbReference>
<dbReference type="EC" id="3.5.2.6" evidence="3"/>
<dbReference type="GO" id="GO:0030655">
    <property type="term" value="P:beta-lactam antibiotic catabolic process"/>
    <property type="evidence" value="ECO:0007669"/>
    <property type="project" value="InterPro"/>
</dbReference>
<dbReference type="NCBIfam" id="NF012099">
    <property type="entry name" value="SubclassA2"/>
    <property type="match status" value="1"/>
</dbReference>
<evidence type="ECO:0000256" key="4">
    <source>
        <dbReference type="SAM" id="SignalP"/>
    </source>
</evidence>
<dbReference type="GO" id="GO:0046677">
    <property type="term" value="P:response to antibiotic"/>
    <property type="evidence" value="ECO:0007669"/>
    <property type="project" value="InterPro"/>
</dbReference>
<dbReference type="OrthoDB" id="9772863at2"/>
<reference evidence="6 7" key="1">
    <citation type="submission" date="2018-04" db="EMBL/GenBank/DDBJ databases">
        <title>Draft Genome Sequence of Phosphate-Solubilizing Chryseobacterium sp. ISE14 that is a Biocontrol and Plant Growth-Promoting Rhizobacterium Isolated from Cucumber.</title>
        <authorList>
            <person name="Jeong J.-J."/>
            <person name="Sang M.K."/>
            <person name="Choi I.-G."/>
            <person name="Kim K.D."/>
        </authorList>
    </citation>
    <scope>NUCLEOTIDE SEQUENCE [LARGE SCALE GENOMIC DNA]</scope>
    <source>
        <strain evidence="6 7">ISE14</strain>
    </source>
</reference>
<dbReference type="Gene3D" id="3.40.710.10">
    <property type="entry name" value="DD-peptidase/beta-lactamase superfamily"/>
    <property type="match status" value="1"/>
</dbReference>
<dbReference type="InterPro" id="IPR012338">
    <property type="entry name" value="Beta-lactam/transpept-like"/>
</dbReference>
<evidence type="ECO:0000313" key="7">
    <source>
        <dbReference type="Proteomes" id="UP000236594"/>
    </source>
</evidence>
<dbReference type="NCBIfam" id="NF000447">
    <property type="entry name" value="bla-A_Chryseo"/>
    <property type="match status" value="1"/>
</dbReference>
<proteinExistence type="inferred from homology"/>
<evidence type="ECO:0000259" key="5">
    <source>
        <dbReference type="Pfam" id="PF13354"/>
    </source>
</evidence>
<dbReference type="AlphaFoldDB" id="A0A316XIM9"/>
<gene>
    <name evidence="6" type="ORF">C1631_005375</name>
</gene>
<comment type="catalytic activity">
    <reaction evidence="1">
        <text>a beta-lactam + H2O = a substituted beta-amino acid</text>
        <dbReference type="Rhea" id="RHEA:20401"/>
        <dbReference type="ChEBI" id="CHEBI:15377"/>
        <dbReference type="ChEBI" id="CHEBI:35627"/>
        <dbReference type="ChEBI" id="CHEBI:140347"/>
        <dbReference type="EC" id="3.5.2.6"/>
    </reaction>
</comment>
<name>A0A316XIM9_9FLAO</name>
<accession>A0A316XIM9</accession>
<feature type="signal peptide" evidence="4">
    <location>
        <begin position="1"/>
        <end position="17"/>
    </location>
</feature>
<dbReference type="Proteomes" id="UP000236594">
    <property type="component" value="Unassembled WGS sequence"/>
</dbReference>
<dbReference type="EMBL" id="PPED02000001">
    <property type="protein sequence ID" value="PWN72043.1"/>
    <property type="molecule type" value="Genomic_DNA"/>
</dbReference>
<dbReference type="PANTHER" id="PTHR35333:SF3">
    <property type="entry name" value="BETA-LACTAMASE-TYPE TRANSPEPTIDASE FOLD CONTAINING PROTEIN"/>
    <property type="match status" value="1"/>
</dbReference>
<organism evidence="6 7">
    <name type="scientific">Chryseobacterium phosphatilyticum</name>
    <dbReference type="NCBI Taxonomy" id="475075"/>
    <lineage>
        <taxon>Bacteria</taxon>
        <taxon>Pseudomonadati</taxon>
        <taxon>Bacteroidota</taxon>
        <taxon>Flavobacteriia</taxon>
        <taxon>Flavobacteriales</taxon>
        <taxon>Weeksellaceae</taxon>
        <taxon>Chryseobacterium group</taxon>
        <taxon>Chryseobacterium</taxon>
    </lineage>
</organism>
<feature type="chain" id="PRO_5016437363" description="beta-lactamase" evidence="4">
    <location>
        <begin position="18"/>
        <end position="292"/>
    </location>
</feature>
<evidence type="ECO:0000313" key="6">
    <source>
        <dbReference type="EMBL" id="PWN72043.1"/>
    </source>
</evidence>
<evidence type="ECO:0000256" key="2">
    <source>
        <dbReference type="ARBA" id="ARBA00009009"/>
    </source>
</evidence>
<dbReference type="Pfam" id="PF13354">
    <property type="entry name" value="Beta-lactamase2"/>
    <property type="match status" value="1"/>
</dbReference>
<feature type="domain" description="Beta-lactamase class A catalytic" evidence="5">
    <location>
        <begin position="38"/>
        <end position="265"/>
    </location>
</feature>
<dbReference type="InterPro" id="IPR000871">
    <property type="entry name" value="Beta-lactam_class-A"/>
</dbReference>
<sequence>MKKITFLLLMVSALATAQKSALDQKIKAVIKGKKATVGISVLDFDNNFEYNKNGDKKLPLLSVFKFHLASAVLDMADKGKFSTDQKFLIKKSDLLENTWSPLREKYPEGNVELSLGEIITYTVAQSDNNTCDFLLRLIGGTQTVQNFMDSKGAKDLKIQYNEDDMHKDWKNQYGNYSTTNSAVDLLKKFYDGKLLSKKSTDFLMQIMLGTTTGTNKIVEQLPKGTPVAHKTGSSGKPDNVLTVAENDMGIITLPNGKHYAIAVFVNNSTETEKVNTRMVSDISKIVWDNFNK</sequence>
<dbReference type="NCBIfam" id="NF033103">
    <property type="entry name" value="bla_class_A"/>
    <property type="match status" value="1"/>
</dbReference>
<dbReference type="RefSeq" id="WP_109710942.1">
    <property type="nucleotide sequence ID" value="NZ_PPED02000001.1"/>
</dbReference>
<dbReference type="GO" id="GO:0008800">
    <property type="term" value="F:beta-lactamase activity"/>
    <property type="evidence" value="ECO:0007669"/>
    <property type="project" value="UniProtKB-EC"/>
</dbReference>
<dbReference type="PRINTS" id="PR00118">
    <property type="entry name" value="BLACTAMASEA"/>
</dbReference>
<dbReference type="PANTHER" id="PTHR35333">
    <property type="entry name" value="BETA-LACTAMASE"/>
    <property type="match status" value="1"/>
</dbReference>